<sequence length="176" mass="19710">MKISNAKTAGRSFFNGTHYIGRYAATTDTPTRMNAVFTYDGMQKGGYGIREGRGGVGQLLSGTNPQRIDDGYATSAVFYTLKGGSSAQDWVWQHQIQVLKDLAGIELSKSHSTTWNESPCFVRPGYYEVTPDHQLWLSKNAITQLKARFNPDKEYEAEKQLEEAGDGFALIHNYHY</sequence>
<comment type="caution">
    <text evidence="1">The sequence shown here is derived from an EMBL/GenBank/DDBJ whole genome shotgun (WGS) entry which is preliminary data.</text>
</comment>
<evidence type="ECO:0000313" key="1">
    <source>
        <dbReference type="EMBL" id="KAL0057513.1"/>
    </source>
</evidence>
<reference evidence="1 2" key="1">
    <citation type="submission" date="2024-05" db="EMBL/GenBank/DDBJ databases">
        <title>A draft genome resource for the thread blight pathogen Marasmius tenuissimus strain MS-2.</title>
        <authorList>
            <person name="Yulfo-Soto G.E."/>
            <person name="Baruah I.K."/>
            <person name="Amoako-Attah I."/>
            <person name="Bukari Y."/>
            <person name="Meinhardt L.W."/>
            <person name="Bailey B.A."/>
            <person name="Cohen S.P."/>
        </authorList>
    </citation>
    <scope>NUCLEOTIDE SEQUENCE [LARGE SCALE GENOMIC DNA]</scope>
    <source>
        <strain evidence="1 2">MS-2</strain>
    </source>
</reference>
<organism evidence="1 2">
    <name type="scientific">Marasmius tenuissimus</name>
    <dbReference type="NCBI Taxonomy" id="585030"/>
    <lineage>
        <taxon>Eukaryota</taxon>
        <taxon>Fungi</taxon>
        <taxon>Dikarya</taxon>
        <taxon>Basidiomycota</taxon>
        <taxon>Agaricomycotina</taxon>
        <taxon>Agaricomycetes</taxon>
        <taxon>Agaricomycetidae</taxon>
        <taxon>Agaricales</taxon>
        <taxon>Marasmiineae</taxon>
        <taxon>Marasmiaceae</taxon>
        <taxon>Marasmius</taxon>
    </lineage>
</organism>
<name>A0ABR2Z9R4_9AGAR</name>
<keyword evidence="2" id="KW-1185">Reference proteome</keyword>
<evidence type="ECO:0000313" key="2">
    <source>
        <dbReference type="Proteomes" id="UP001437256"/>
    </source>
</evidence>
<dbReference type="Proteomes" id="UP001437256">
    <property type="component" value="Unassembled WGS sequence"/>
</dbReference>
<proteinExistence type="predicted"/>
<accession>A0ABR2Z9R4</accession>
<protein>
    <submittedName>
        <fullName evidence="1">Uncharacterized protein</fullName>
    </submittedName>
</protein>
<gene>
    <name evidence="1" type="ORF">AAF712_015844</name>
</gene>
<dbReference type="EMBL" id="JBBXMP010000508">
    <property type="protein sequence ID" value="KAL0057513.1"/>
    <property type="molecule type" value="Genomic_DNA"/>
</dbReference>